<dbReference type="Pfam" id="PF23771">
    <property type="entry name" value="DUF7168"/>
    <property type="match status" value="1"/>
</dbReference>
<dbReference type="OrthoDB" id="5145833at2"/>
<dbReference type="EMBL" id="QWKP01000223">
    <property type="protein sequence ID" value="RHA37076.1"/>
    <property type="molecule type" value="Genomic_DNA"/>
</dbReference>
<accession>A0A413RH21</accession>
<dbReference type="Proteomes" id="UP000283374">
    <property type="component" value="Unassembled WGS sequence"/>
</dbReference>
<proteinExistence type="predicted"/>
<dbReference type="InterPro" id="IPR055592">
    <property type="entry name" value="DUF7168"/>
</dbReference>
<name>A0A413RH21_9CELL</name>
<comment type="caution">
    <text evidence="2">The sequence shown here is derived from an EMBL/GenBank/DDBJ whole genome shotgun (WGS) entry which is preliminary data.</text>
</comment>
<feature type="domain" description="DUF7168" evidence="1">
    <location>
        <begin position="70"/>
        <end position="170"/>
    </location>
</feature>
<evidence type="ECO:0000313" key="2">
    <source>
        <dbReference type="EMBL" id="RHA37076.1"/>
    </source>
</evidence>
<sequence>MPKTFDQTQALIRTLLAIADGGSPHEAERELARSRAEKLMLRHSIDEASVRMTREEAHEPVRTDTEIVGSWVLDRLALRSAVYGAFGCRSLRVRRGGATEHVAFGFASDMSMAAVLADSLEPQMLAEMYAHGGTASDKRAFAAGFTIVVADRLTAFYAEVLTEAEAEGTSSALVVAARDARVDSALAQAFPQVRTSRRRLSGAGWSAGAAAGARADIAVSGRKVDPSTTRALGA</sequence>
<keyword evidence="3" id="KW-1185">Reference proteome</keyword>
<gene>
    <name evidence="2" type="ORF">D1825_17430</name>
</gene>
<protein>
    <submittedName>
        <fullName evidence="2">DUF2786 domain-containing protein</fullName>
    </submittedName>
</protein>
<organism evidence="2 3">
    <name type="scientific">Cellulomonas rhizosphaerae</name>
    <dbReference type="NCBI Taxonomy" id="2293719"/>
    <lineage>
        <taxon>Bacteria</taxon>
        <taxon>Bacillati</taxon>
        <taxon>Actinomycetota</taxon>
        <taxon>Actinomycetes</taxon>
        <taxon>Micrococcales</taxon>
        <taxon>Cellulomonadaceae</taxon>
        <taxon>Cellulomonas</taxon>
    </lineage>
</organism>
<dbReference type="RefSeq" id="WP_118768688.1">
    <property type="nucleotide sequence ID" value="NZ_QWKP01000223.1"/>
</dbReference>
<dbReference type="AlphaFoldDB" id="A0A413RH21"/>
<evidence type="ECO:0000313" key="3">
    <source>
        <dbReference type="Proteomes" id="UP000283374"/>
    </source>
</evidence>
<reference evidence="2 3" key="1">
    <citation type="submission" date="2018-08" db="EMBL/GenBank/DDBJ databases">
        <title>Cellulomonas rhizosphaerae sp. nov., a novel actinomycete isolated from soil.</title>
        <authorList>
            <person name="Tian Y."/>
        </authorList>
    </citation>
    <scope>NUCLEOTIDE SEQUENCE [LARGE SCALE GENOMIC DNA]</scope>
    <source>
        <strain evidence="2 3">NEAU-TCZ24</strain>
    </source>
</reference>
<evidence type="ECO:0000259" key="1">
    <source>
        <dbReference type="Pfam" id="PF23771"/>
    </source>
</evidence>